<dbReference type="GO" id="GO:0003700">
    <property type="term" value="F:DNA-binding transcription factor activity"/>
    <property type="evidence" value="ECO:0007669"/>
    <property type="project" value="InterPro"/>
</dbReference>
<dbReference type="PANTHER" id="PTHR43537:SF44">
    <property type="entry name" value="GNTR FAMILY REGULATORY PROTEIN"/>
    <property type="match status" value="1"/>
</dbReference>
<dbReference type="Proteomes" id="UP000185151">
    <property type="component" value="Unassembled WGS sequence"/>
</dbReference>
<dbReference type="SUPFAM" id="SSF48008">
    <property type="entry name" value="GntR ligand-binding domain-like"/>
    <property type="match status" value="1"/>
</dbReference>
<proteinExistence type="predicted"/>
<dbReference type="SUPFAM" id="SSF46785">
    <property type="entry name" value="Winged helix' DNA-binding domain"/>
    <property type="match status" value="1"/>
</dbReference>
<evidence type="ECO:0000259" key="4">
    <source>
        <dbReference type="PROSITE" id="PS50949"/>
    </source>
</evidence>
<dbReference type="Pfam" id="PF07729">
    <property type="entry name" value="FCD"/>
    <property type="match status" value="1"/>
</dbReference>
<dbReference type="CDD" id="cd07377">
    <property type="entry name" value="WHTH_GntR"/>
    <property type="match status" value="1"/>
</dbReference>
<accession>A0A1N6L3E9</accession>
<evidence type="ECO:0000313" key="6">
    <source>
        <dbReference type="Proteomes" id="UP000185151"/>
    </source>
</evidence>
<dbReference type="Gene3D" id="1.20.120.530">
    <property type="entry name" value="GntR ligand-binding domain-like"/>
    <property type="match status" value="1"/>
</dbReference>
<reference evidence="5 6" key="1">
    <citation type="submission" date="2016-11" db="EMBL/GenBank/DDBJ databases">
        <authorList>
            <person name="Jaros S."/>
            <person name="Januszkiewicz K."/>
            <person name="Wedrychowicz H."/>
        </authorList>
    </citation>
    <scope>NUCLEOTIDE SEQUENCE [LARGE SCALE GENOMIC DNA]</scope>
    <source>
        <strain evidence="5 6">GAS95</strain>
    </source>
</reference>
<protein>
    <submittedName>
        <fullName evidence="5">Transcriptional regulator, GntR family</fullName>
    </submittedName>
</protein>
<keyword evidence="2" id="KW-0238">DNA-binding</keyword>
<sequence length="246" mass="27310">MPDNRGRFDNEERRKTAGRALIQHDLHGRVAHLLATAILRGDYAPETILPREAELMETFGVSRTVLREALRTLTSKGLIESRPRIGTRVRPRAAWNLLDVDVLDWYSRVAEPMAFALKLQEMREMIEPYAAALAAASHTAQTFAALDAAHAAMVAARNVDEWVRADLRFHLSVLTACSNELLIPLGTLIERTLEAQLRLNAKRAEVYNASLAEHTAVFEAIRARDAAGAQQAMAGLLGVTRRRIEG</sequence>
<dbReference type="SMART" id="SM00895">
    <property type="entry name" value="FCD"/>
    <property type="match status" value="1"/>
</dbReference>
<feature type="domain" description="HTH gntR-type" evidence="4">
    <location>
        <begin position="24"/>
        <end position="92"/>
    </location>
</feature>
<dbReference type="InterPro" id="IPR008920">
    <property type="entry name" value="TF_FadR/GntR_C"/>
</dbReference>
<name>A0A1N6L3E9_9BURK</name>
<dbReference type="Gene3D" id="1.10.10.10">
    <property type="entry name" value="Winged helix-like DNA-binding domain superfamily/Winged helix DNA-binding domain"/>
    <property type="match status" value="1"/>
</dbReference>
<dbReference type="InterPro" id="IPR036388">
    <property type="entry name" value="WH-like_DNA-bd_sf"/>
</dbReference>
<keyword evidence="6" id="KW-1185">Reference proteome</keyword>
<dbReference type="InterPro" id="IPR011711">
    <property type="entry name" value="GntR_C"/>
</dbReference>
<dbReference type="Pfam" id="PF00392">
    <property type="entry name" value="GntR"/>
    <property type="match status" value="1"/>
</dbReference>
<evidence type="ECO:0000256" key="2">
    <source>
        <dbReference type="ARBA" id="ARBA00023125"/>
    </source>
</evidence>
<evidence type="ECO:0000313" key="5">
    <source>
        <dbReference type="EMBL" id="SIO63321.1"/>
    </source>
</evidence>
<dbReference type="PANTHER" id="PTHR43537">
    <property type="entry name" value="TRANSCRIPTIONAL REGULATOR, GNTR FAMILY"/>
    <property type="match status" value="1"/>
</dbReference>
<organism evidence="5 6">
    <name type="scientific">Paraburkholderia phenazinium</name>
    <dbReference type="NCBI Taxonomy" id="60549"/>
    <lineage>
        <taxon>Bacteria</taxon>
        <taxon>Pseudomonadati</taxon>
        <taxon>Pseudomonadota</taxon>
        <taxon>Betaproteobacteria</taxon>
        <taxon>Burkholderiales</taxon>
        <taxon>Burkholderiaceae</taxon>
        <taxon>Paraburkholderia</taxon>
    </lineage>
</organism>
<dbReference type="InterPro" id="IPR000524">
    <property type="entry name" value="Tscrpt_reg_HTH_GntR"/>
</dbReference>
<dbReference type="EMBL" id="FSRU01000002">
    <property type="protein sequence ID" value="SIO63321.1"/>
    <property type="molecule type" value="Genomic_DNA"/>
</dbReference>
<dbReference type="AlphaFoldDB" id="A0A1N6L3E9"/>
<evidence type="ECO:0000256" key="3">
    <source>
        <dbReference type="ARBA" id="ARBA00023163"/>
    </source>
</evidence>
<dbReference type="InterPro" id="IPR036390">
    <property type="entry name" value="WH_DNA-bd_sf"/>
</dbReference>
<evidence type="ECO:0000256" key="1">
    <source>
        <dbReference type="ARBA" id="ARBA00023015"/>
    </source>
</evidence>
<dbReference type="GO" id="GO:0003677">
    <property type="term" value="F:DNA binding"/>
    <property type="evidence" value="ECO:0007669"/>
    <property type="project" value="UniProtKB-KW"/>
</dbReference>
<dbReference type="PROSITE" id="PS50949">
    <property type="entry name" value="HTH_GNTR"/>
    <property type="match status" value="1"/>
</dbReference>
<keyword evidence="3" id="KW-0804">Transcription</keyword>
<gene>
    <name evidence="5" type="ORF">SAMN05444165_5803</name>
</gene>
<dbReference type="SMART" id="SM00345">
    <property type="entry name" value="HTH_GNTR"/>
    <property type="match status" value="1"/>
</dbReference>
<dbReference type="RefSeq" id="WP_253190225.1">
    <property type="nucleotide sequence ID" value="NZ_FSRU01000002.1"/>
</dbReference>
<dbReference type="PRINTS" id="PR00035">
    <property type="entry name" value="HTHGNTR"/>
</dbReference>
<keyword evidence="1" id="KW-0805">Transcription regulation</keyword>